<gene>
    <name evidence="2" type="ORF">SK128_006489</name>
</gene>
<evidence type="ECO:0000313" key="2">
    <source>
        <dbReference type="EMBL" id="KAK7086979.1"/>
    </source>
</evidence>
<accession>A0AAN9AHL6</accession>
<protein>
    <submittedName>
        <fullName evidence="2">Uncharacterized protein</fullName>
    </submittedName>
</protein>
<feature type="non-terminal residue" evidence="2">
    <location>
        <position position="52"/>
    </location>
</feature>
<organism evidence="2 3">
    <name type="scientific">Halocaridina rubra</name>
    <name type="common">Hawaiian red shrimp</name>
    <dbReference type="NCBI Taxonomy" id="373956"/>
    <lineage>
        <taxon>Eukaryota</taxon>
        <taxon>Metazoa</taxon>
        <taxon>Ecdysozoa</taxon>
        <taxon>Arthropoda</taxon>
        <taxon>Crustacea</taxon>
        <taxon>Multicrustacea</taxon>
        <taxon>Malacostraca</taxon>
        <taxon>Eumalacostraca</taxon>
        <taxon>Eucarida</taxon>
        <taxon>Decapoda</taxon>
        <taxon>Pleocyemata</taxon>
        <taxon>Caridea</taxon>
        <taxon>Atyoidea</taxon>
        <taxon>Atyidae</taxon>
        <taxon>Halocaridina</taxon>
    </lineage>
</organism>
<name>A0AAN9AHL6_HALRR</name>
<keyword evidence="3" id="KW-1185">Reference proteome</keyword>
<feature type="non-terminal residue" evidence="2">
    <location>
        <position position="1"/>
    </location>
</feature>
<dbReference type="Proteomes" id="UP001381693">
    <property type="component" value="Unassembled WGS sequence"/>
</dbReference>
<dbReference type="AlphaFoldDB" id="A0AAN9AHL6"/>
<sequence>IYFLFHSYFIISCLFVKWRTRIPPLCFPTRRTSRPNGADQGTGKPLHPLRVM</sequence>
<evidence type="ECO:0000256" key="1">
    <source>
        <dbReference type="SAM" id="MobiDB-lite"/>
    </source>
</evidence>
<comment type="caution">
    <text evidence="2">The sequence shown here is derived from an EMBL/GenBank/DDBJ whole genome shotgun (WGS) entry which is preliminary data.</text>
</comment>
<dbReference type="EMBL" id="JAXCGZ010000029">
    <property type="protein sequence ID" value="KAK7086979.1"/>
    <property type="molecule type" value="Genomic_DNA"/>
</dbReference>
<evidence type="ECO:0000313" key="3">
    <source>
        <dbReference type="Proteomes" id="UP001381693"/>
    </source>
</evidence>
<proteinExistence type="predicted"/>
<reference evidence="2 3" key="1">
    <citation type="submission" date="2023-11" db="EMBL/GenBank/DDBJ databases">
        <title>Halocaridina rubra genome assembly.</title>
        <authorList>
            <person name="Smith C."/>
        </authorList>
    </citation>
    <scope>NUCLEOTIDE SEQUENCE [LARGE SCALE GENOMIC DNA]</scope>
    <source>
        <strain evidence="2">EP-1</strain>
        <tissue evidence="2">Whole</tissue>
    </source>
</reference>
<feature type="region of interest" description="Disordered" evidence="1">
    <location>
        <begin position="33"/>
        <end position="52"/>
    </location>
</feature>